<feature type="compositionally biased region" description="Basic and acidic residues" evidence="1">
    <location>
        <begin position="411"/>
        <end position="420"/>
    </location>
</feature>
<feature type="region of interest" description="Disordered" evidence="1">
    <location>
        <begin position="248"/>
        <end position="299"/>
    </location>
</feature>
<evidence type="ECO:0000313" key="3">
    <source>
        <dbReference type="EMBL" id="CAF3920165.1"/>
    </source>
</evidence>
<sequence>MVTLFSRKVDHRAVAFDENCGGLRVTVSRSPPLQSPHIMSSSSSRRRYKSPSYSDQRYRHEHNRRYDHKHQHPPSRNKPTDTSFIYQQTSDYHRPHSHQISHSSREVDIDDINRENLHGDYGYRSRSRSRHRRILPSENIVKRLDHSTPRIITPETTIQSSVVTPVQKESSMLGFLQTLGLDPQLMKTITNSSTNTTTATNNIEKSKQSVVASSKTSPVNNGNVNVHDFASFLSKSFGLEKNFTKIEDKSKQRVDQKKEKSPSSTSKRESSLKEKKVSSSSRTMKNNHHQTVESPSSIILDNDDKESYINRLVRQWTEPEKRSIISQRQLDKDLIVKQKSSSSSSLQLQENKLTTTNIQGVVYDPFQKYLSEINPLTFDDSTKKLLQRIQLLEVELEKLKRMNLDLVKGCDQSKKRDSQRNKHNSSSANSSANNKDPLLKENENLQVELTNYLKTLKTTIMTANPIQLQHVFQ</sequence>
<reference evidence="3" key="1">
    <citation type="submission" date="2021-02" db="EMBL/GenBank/DDBJ databases">
        <authorList>
            <person name="Nowell W R."/>
        </authorList>
    </citation>
    <scope>NUCLEOTIDE SEQUENCE</scope>
</reference>
<feature type="region of interest" description="Disordered" evidence="1">
    <location>
        <begin position="192"/>
        <end position="225"/>
    </location>
</feature>
<feature type="region of interest" description="Disordered" evidence="1">
    <location>
        <begin position="410"/>
        <end position="440"/>
    </location>
</feature>
<name>A0A8S2M287_9BILA</name>
<proteinExistence type="predicted"/>
<feature type="compositionally biased region" description="Low complexity" evidence="1">
    <location>
        <begin position="192"/>
        <end position="203"/>
    </location>
</feature>
<dbReference type="Proteomes" id="UP000677228">
    <property type="component" value="Unassembled WGS sequence"/>
</dbReference>
<feature type="compositionally biased region" description="Basic and acidic residues" evidence="1">
    <location>
        <begin position="248"/>
        <end position="277"/>
    </location>
</feature>
<evidence type="ECO:0000256" key="1">
    <source>
        <dbReference type="SAM" id="MobiDB-lite"/>
    </source>
</evidence>
<evidence type="ECO:0000313" key="4">
    <source>
        <dbReference type="Proteomes" id="UP000682733"/>
    </source>
</evidence>
<protein>
    <submittedName>
        <fullName evidence="3">Uncharacterized protein</fullName>
    </submittedName>
</protein>
<evidence type="ECO:0000313" key="2">
    <source>
        <dbReference type="EMBL" id="CAF1133690.1"/>
    </source>
</evidence>
<gene>
    <name evidence="2" type="ORF">OVA965_LOCUS20780</name>
    <name evidence="3" type="ORF">TMI583_LOCUS21263</name>
</gene>
<feature type="compositionally biased region" description="Basic residues" evidence="1">
    <location>
        <begin position="59"/>
        <end position="75"/>
    </location>
</feature>
<organism evidence="3 4">
    <name type="scientific">Didymodactylos carnosus</name>
    <dbReference type="NCBI Taxonomy" id="1234261"/>
    <lineage>
        <taxon>Eukaryota</taxon>
        <taxon>Metazoa</taxon>
        <taxon>Spiralia</taxon>
        <taxon>Gnathifera</taxon>
        <taxon>Rotifera</taxon>
        <taxon>Eurotatoria</taxon>
        <taxon>Bdelloidea</taxon>
        <taxon>Philodinida</taxon>
        <taxon>Philodinidae</taxon>
        <taxon>Didymodactylos</taxon>
    </lineage>
</organism>
<accession>A0A8S2M287</accession>
<comment type="caution">
    <text evidence="3">The sequence shown here is derived from an EMBL/GenBank/DDBJ whole genome shotgun (WGS) entry which is preliminary data.</text>
</comment>
<dbReference type="Proteomes" id="UP000682733">
    <property type="component" value="Unassembled WGS sequence"/>
</dbReference>
<feature type="region of interest" description="Disordered" evidence="1">
    <location>
        <begin position="25"/>
        <end position="82"/>
    </location>
</feature>
<feature type="compositionally biased region" description="Polar residues" evidence="1">
    <location>
        <begin position="208"/>
        <end position="224"/>
    </location>
</feature>
<dbReference type="AlphaFoldDB" id="A0A8S2M287"/>
<dbReference type="EMBL" id="CAJNOK010011166">
    <property type="protein sequence ID" value="CAF1133690.1"/>
    <property type="molecule type" value="Genomic_DNA"/>
</dbReference>
<feature type="compositionally biased region" description="Low complexity" evidence="1">
    <location>
        <begin position="424"/>
        <end position="434"/>
    </location>
</feature>
<dbReference type="EMBL" id="CAJOBA010023079">
    <property type="protein sequence ID" value="CAF3920165.1"/>
    <property type="molecule type" value="Genomic_DNA"/>
</dbReference>